<proteinExistence type="predicted"/>
<sequence length="52" mass="5663">MSFKKIMFSVFAVLLLASTLVSCSNDSVADQDALYNNHQGVDKSKIEMPPNG</sequence>
<dbReference type="Proteomes" id="UP001153642">
    <property type="component" value="Unassembled WGS sequence"/>
</dbReference>
<gene>
    <name evidence="2" type="ORF">OSR52_05380</name>
</gene>
<dbReference type="PROSITE" id="PS51257">
    <property type="entry name" value="PROKAR_LIPOPROTEIN"/>
    <property type="match status" value="1"/>
</dbReference>
<feature type="signal peptide" evidence="1">
    <location>
        <begin position="1"/>
        <end position="23"/>
    </location>
</feature>
<evidence type="ECO:0000313" key="3">
    <source>
        <dbReference type="Proteomes" id="UP001153642"/>
    </source>
</evidence>
<protein>
    <recommendedName>
        <fullName evidence="4">Lipoprotein</fullName>
    </recommendedName>
</protein>
<reference evidence="2" key="1">
    <citation type="submission" date="2022-11" db="EMBL/GenBank/DDBJ databases">
        <title>High-quality draft genome sequence of Galbibacter sp. strain CMA-7.</title>
        <authorList>
            <person name="Wei L."/>
            <person name="Dong C."/>
            <person name="Shao Z."/>
        </authorList>
    </citation>
    <scope>NUCLEOTIDE SEQUENCE</scope>
    <source>
        <strain evidence="2">CMA-7</strain>
    </source>
</reference>
<dbReference type="EMBL" id="JAPMUA010000002">
    <property type="protein sequence ID" value="MDG3585293.1"/>
    <property type="molecule type" value="Genomic_DNA"/>
</dbReference>
<evidence type="ECO:0008006" key="4">
    <source>
        <dbReference type="Google" id="ProtNLM"/>
    </source>
</evidence>
<dbReference type="RefSeq" id="WP_277899437.1">
    <property type="nucleotide sequence ID" value="NZ_JAPMUA010000002.1"/>
</dbReference>
<name>A0ABT6FPW9_9FLAO</name>
<comment type="caution">
    <text evidence="2">The sequence shown here is derived from an EMBL/GenBank/DDBJ whole genome shotgun (WGS) entry which is preliminary data.</text>
</comment>
<keyword evidence="3" id="KW-1185">Reference proteome</keyword>
<evidence type="ECO:0000313" key="2">
    <source>
        <dbReference type="EMBL" id="MDG3585293.1"/>
    </source>
</evidence>
<organism evidence="2 3">
    <name type="scientific">Galbibacter pacificus</name>
    <dbReference type="NCBI Taxonomy" id="2996052"/>
    <lineage>
        <taxon>Bacteria</taxon>
        <taxon>Pseudomonadati</taxon>
        <taxon>Bacteroidota</taxon>
        <taxon>Flavobacteriia</taxon>
        <taxon>Flavobacteriales</taxon>
        <taxon>Flavobacteriaceae</taxon>
        <taxon>Galbibacter</taxon>
    </lineage>
</organism>
<feature type="chain" id="PRO_5045093597" description="Lipoprotein" evidence="1">
    <location>
        <begin position="24"/>
        <end position="52"/>
    </location>
</feature>
<evidence type="ECO:0000256" key="1">
    <source>
        <dbReference type="SAM" id="SignalP"/>
    </source>
</evidence>
<keyword evidence="1" id="KW-0732">Signal</keyword>
<accession>A0ABT6FPW9</accession>